<feature type="region of interest" description="Disordered" evidence="11">
    <location>
        <begin position="62"/>
        <end position="148"/>
    </location>
</feature>
<keyword evidence="9 10" id="KW-0472">Membrane</keyword>
<proteinExistence type="inferred from homology"/>
<dbReference type="PROSITE" id="PS52015">
    <property type="entry name" value="TONB_CTD"/>
    <property type="match status" value="1"/>
</dbReference>
<dbReference type="RefSeq" id="WP_420904358.1">
    <property type="nucleotide sequence ID" value="NZ_BAAFGK010000004.1"/>
</dbReference>
<evidence type="ECO:0000256" key="1">
    <source>
        <dbReference type="ARBA" id="ARBA00004383"/>
    </source>
</evidence>
<evidence type="ECO:0000313" key="14">
    <source>
        <dbReference type="Proteomes" id="UP001628193"/>
    </source>
</evidence>
<evidence type="ECO:0000256" key="4">
    <source>
        <dbReference type="ARBA" id="ARBA00022475"/>
    </source>
</evidence>
<keyword evidence="6 10" id="KW-0812">Transmembrane</keyword>
<dbReference type="Pfam" id="PF03544">
    <property type="entry name" value="TonB_C"/>
    <property type="match status" value="1"/>
</dbReference>
<evidence type="ECO:0000256" key="7">
    <source>
        <dbReference type="ARBA" id="ARBA00022927"/>
    </source>
</evidence>
<protein>
    <recommendedName>
        <fullName evidence="10">Protein TonB</fullName>
    </recommendedName>
</protein>
<dbReference type="EMBL" id="BAAFGK010000004">
    <property type="protein sequence ID" value="GAB0056635.1"/>
    <property type="molecule type" value="Genomic_DNA"/>
</dbReference>
<evidence type="ECO:0000256" key="6">
    <source>
        <dbReference type="ARBA" id="ARBA00022692"/>
    </source>
</evidence>
<keyword evidence="7 10" id="KW-0653">Protein transport</keyword>
<dbReference type="PANTHER" id="PTHR33446">
    <property type="entry name" value="PROTEIN TONB-RELATED"/>
    <property type="match status" value="1"/>
</dbReference>
<keyword evidence="3 10" id="KW-0813">Transport</keyword>
<dbReference type="PANTHER" id="PTHR33446:SF2">
    <property type="entry name" value="PROTEIN TONB"/>
    <property type="match status" value="1"/>
</dbReference>
<evidence type="ECO:0000256" key="2">
    <source>
        <dbReference type="ARBA" id="ARBA00006555"/>
    </source>
</evidence>
<sequence>MINSTTAAHVGTMAGAGRVWRAFAFSLVVHGLLVAGLLGMPATKPRLERSELLFELREAAQPVVQPAPPPPEEPPPKPEEPVVPPPPPPPKPEPEPVKPPPPKEPPVPRKVAKPAAVQRPAPAPVESTEAAPLPVSAPPMVSAPTTSASVEPVYRAVDLGATLAGNPRPDYPRSARRLGQEGLVLVRVEVGADGRAEQVALHQSSGFDLLDRAALEAVARWRFVAARRAGVPVAATVTVPIRFMLREG</sequence>
<evidence type="ECO:0000256" key="5">
    <source>
        <dbReference type="ARBA" id="ARBA00022519"/>
    </source>
</evidence>
<comment type="caution">
    <text evidence="13">The sequence shown here is derived from an EMBL/GenBank/DDBJ whole genome shotgun (WGS) entry which is preliminary data.</text>
</comment>
<dbReference type="PRINTS" id="PR01374">
    <property type="entry name" value="TONBPROTEIN"/>
</dbReference>
<dbReference type="InterPro" id="IPR051045">
    <property type="entry name" value="TonB-dependent_transducer"/>
</dbReference>
<evidence type="ECO:0000256" key="8">
    <source>
        <dbReference type="ARBA" id="ARBA00022989"/>
    </source>
</evidence>
<evidence type="ECO:0000256" key="3">
    <source>
        <dbReference type="ARBA" id="ARBA00022448"/>
    </source>
</evidence>
<dbReference type="InterPro" id="IPR003538">
    <property type="entry name" value="TonB"/>
</dbReference>
<evidence type="ECO:0000313" key="13">
    <source>
        <dbReference type="EMBL" id="GAB0056635.1"/>
    </source>
</evidence>
<dbReference type="Proteomes" id="UP001628193">
    <property type="component" value="Unassembled WGS sequence"/>
</dbReference>
<comment type="similarity">
    <text evidence="2 10">Belongs to the TonB family.</text>
</comment>
<comment type="subcellular location">
    <subcellularLocation>
        <location evidence="1 10">Cell inner membrane</location>
        <topology evidence="1 10">Single-pass membrane protein</topology>
        <orientation evidence="1 10">Periplasmic side</orientation>
    </subcellularLocation>
</comment>
<feature type="domain" description="TonB C-terminal" evidence="12">
    <location>
        <begin position="156"/>
        <end position="248"/>
    </location>
</feature>
<dbReference type="NCBIfam" id="TIGR01352">
    <property type="entry name" value="tonB_Cterm"/>
    <property type="match status" value="1"/>
</dbReference>
<dbReference type="InterPro" id="IPR037682">
    <property type="entry name" value="TonB_C"/>
</dbReference>
<name>A0ABQ0C6X9_9PROT</name>
<keyword evidence="5 10" id="KW-0997">Cell inner membrane</keyword>
<feature type="compositionally biased region" description="Pro residues" evidence="11">
    <location>
        <begin position="81"/>
        <end position="105"/>
    </location>
</feature>
<dbReference type="Gene3D" id="3.30.1150.10">
    <property type="match status" value="1"/>
</dbReference>
<accession>A0ABQ0C6X9</accession>
<comment type="function">
    <text evidence="10">Interacts with outer membrane receptor proteins that carry out high-affinity binding and energy dependent uptake into the periplasmic space of specific substrates. It could act to transduce energy from the cytoplasmic membrane to specific energy-requiring processes in the outer membrane, resulting in the release into the periplasm of ligands bound by these outer membrane proteins.</text>
</comment>
<keyword evidence="10" id="KW-0735">Signal-anchor</keyword>
<reference evidence="13 14" key="1">
    <citation type="submission" date="2024-09" db="EMBL/GenBank/DDBJ databases">
        <title>Draft genome sequence of Candidatus Magnetaquicoccaceae bacterium FCR-1.</title>
        <authorList>
            <person name="Shimoshige H."/>
            <person name="Shimamura S."/>
            <person name="Taoka A."/>
            <person name="Kobayashi H."/>
            <person name="Maekawa T."/>
        </authorList>
    </citation>
    <scope>NUCLEOTIDE SEQUENCE [LARGE SCALE GENOMIC DNA]</scope>
    <source>
        <strain evidence="13 14">FCR-1</strain>
    </source>
</reference>
<keyword evidence="8 10" id="KW-1133">Transmembrane helix</keyword>
<dbReference type="SUPFAM" id="SSF74653">
    <property type="entry name" value="TolA/TonB C-terminal domain"/>
    <property type="match status" value="1"/>
</dbReference>
<evidence type="ECO:0000256" key="10">
    <source>
        <dbReference type="RuleBase" id="RU362123"/>
    </source>
</evidence>
<dbReference type="InterPro" id="IPR006260">
    <property type="entry name" value="TonB/TolA_C"/>
</dbReference>
<feature type="transmembrane region" description="Helical" evidence="10">
    <location>
        <begin position="20"/>
        <end position="40"/>
    </location>
</feature>
<evidence type="ECO:0000256" key="11">
    <source>
        <dbReference type="SAM" id="MobiDB-lite"/>
    </source>
</evidence>
<keyword evidence="14" id="KW-1185">Reference proteome</keyword>
<keyword evidence="4 10" id="KW-1003">Cell membrane</keyword>
<gene>
    <name evidence="13" type="ORF">SIID45300_00943</name>
</gene>
<evidence type="ECO:0000256" key="9">
    <source>
        <dbReference type="ARBA" id="ARBA00023136"/>
    </source>
</evidence>
<evidence type="ECO:0000259" key="12">
    <source>
        <dbReference type="PROSITE" id="PS52015"/>
    </source>
</evidence>
<organism evidence="13 14">
    <name type="scientific">Candidatus Magnetaquiglobus chichijimensis</name>
    <dbReference type="NCBI Taxonomy" id="3141448"/>
    <lineage>
        <taxon>Bacteria</taxon>
        <taxon>Pseudomonadati</taxon>
        <taxon>Pseudomonadota</taxon>
        <taxon>Magnetococcia</taxon>
        <taxon>Magnetococcales</taxon>
        <taxon>Candidatus Magnetaquicoccaceae</taxon>
        <taxon>Candidatus Magnetaquiglobus</taxon>
    </lineage>
</organism>